<comment type="function">
    <text evidence="2">Destroys radicals which are normally produced within the cells and which are toxic to biological systems.</text>
</comment>
<comment type="catalytic activity">
    <reaction evidence="2">
        <text>2 superoxide + 2 H(+) = H2O2 + O2</text>
        <dbReference type="Rhea" id="RHEA:20696"/>
        <dbReference type="ChEBI" id="CHEBI:15378"/>
        <dbReference type="ChEBI" id="CHEBI:15379"/>
        <dbReference type="ChEBI" id="CHEBI:16240"/>
        <dbReference type="ChEBI" id="CHEBI:18421"/>
        <dbReference type="EC" id="1.15.1.1"/>
    </reaction>
</comment>
<reference evidence="5 6" key="1">
    <citation type="journal article" date="2005" name="Nucleic Acids Res.">
        <title>The genome sequence of Xanthomonas oryzae pathovar oryzae KACC10331, the bacterial blight pathogen of rice.</title>
        <authorList>
            <person name="Lee B.M."/>
            <person name="Park Y.J."/>
            <person name="Park D.S."/>
            <person name="Kang H.W."/>
            <person name="Kim J.G."/>
            <person name="Song E.S."/>
            <person name="Park I.C."/>
            <person name="Yoon U.H."/>
            <person name="Hahn J.H."/>
            <person name="Koo B.S."/>
            <person name="Lee G.B."/>
            <person name="Kim H."/>
            <person name="Park H.S."/>
            <person name="Yoon K.O."/>
            <person name="Kim J.H."/>
            <person name="Jung C.H."/>
            <person name="Koh N.H."/>
            <person name="Seo J.S."/>
            <person name="Go S.J."/>
        </authorList>
    </citation>
    <scope>NUCLEOTIDE SEQUENCE [LARGE SCALE GENOMIC DNA]</scope>
    <source>
        <strain evidence="6">KACC10331 / KXO85</strain>
    </source>
</reference>
<dbReference type="KEGG" id="xoo:XOO4481"/>
<evidence type="ECO:0000256" key="3">
    <source>
        <dbReference type="SAM" id="MobiDB-lite"/>
    </source>
</evidence>
<comment type="similarity">
    <text evidence="1 2">Belongs to the Cu-Zn superoxide dismutase family.</text>
</comment>
<keyword evidence="2" id="KW-0560">Oxidoreductase</keyword>
<dbReference type="EMBL" id="AE013598">
    <property type="protein sequence ID" value="AAW77735.1"/>
    <property type="molecule type" value="Genomic_DNA"/>
</dbReference>
<dbReference type="InterPro" id="IPR018152">
    <property type="entry name" value="SOD_Cu/Zn_BS"/>
</dbReference>
<feature type="region of interest" description="Disordered" evidence="3">
    <location>
        <begin position="140"/>
        <end position="175"/>
    </location>
</feature>
<dbReference type="AlphaFoldDB" id="Q5GU88"/>
<dbReference type="CDD" id="cd00305">
    <property type="entry name" value="Cu-Zn_Superoxide_Dismutase"/>
    <property type="match status" value="1"/>
</dbReference>
<evidence type="ECO:0000313" key="6">
    <source>
        <dbReference type="Proteomes" id="UP000006735"/>
    </source>
</evidence>
<comment type="cofactor">
    <cofactor evidence="2">
        <name>Cu cation</name>
        <dbReference type="ChEBI" id="CHEBI:23378"/>
    </cofactor>
    <text evidence="2">Binds 1 copper ion per subunit.</text>
</comment>
<dbReference type="GO" id="GO:0004784">
    <property type="term" value="F:superoxide dismutase activity"/>
    <property type="evidence" value="ECO:0007669"/>
    <property type="project" value="UniProtKB-EC"/>
</dbReference>
<dbReference type="HOGENOM" id="CLU_056632_8_2_6"/>
<dbReference type="PROSITE" id="PS00332">
    <property type="entry name" value="SOD_CU_ZN_2"/>
    <property type="match status" value="1"/>
</dbReference>
<comment type="cofactor">
    <cofactor evidence="2">
        <name>Zn(2+)</name>
        <dbReference type="ChEBI" id="CHEBI:29105"/>
    </cofactor>
    <text evidence="2">Binds 1 zinc ion per subunit.</text>
</comment>
<evidence type="ECO:0000256" key="2">
    <source>
        <dbReference type="RuleBase" id="RU000393"/>
    </source>
</evidence>
<dbReference type="PROSITE" id="PS00087">
    <property type="entry name" value="SOD_CU_ZN_1"/>
    <property type="match status" value="1"/>
</dbReference>
<keyword evidence="2" id="KW-0186">Copper</keyword>
<feature type="compositionally biased region" description="Low complexity" evidence="3">
    <location>
        <begin position="62"/>
        <end position="78"/>
    </location>
</feature>
<dbReference type="PANTHER" id="PTHR10003">
    <property type="entry name" value="SUPEROXIDE DISMUTASE CU-ZN -RELATED"/>
    <property type="match status" value="1"/>
</dbReference>
<dbReference type="Pfam" id="PF00080">
    <property type="entry name" value="Sod_Cu"/>
    <property type="match status" value="1"/>
</dbReference>
<sequence length="246" mass="25551">MSPNGARPLRSPESGRQWLQLRPFFRSTPSEFFRRPLFLATALVLTACKRDEPAPADPAPAPQASTPAEAAHGGEHAASMVTEAAATTTATAELKPTKGNDVKGTVTFKTVDGALRVTGQLSGLKPNTEHGFHIHEKGDCSAPDGSSAGGHFNPSQSDHGNVSAEPHHGGDMLNIKSDAQGNVTIDGPVSSNVNLAKANQFDIAGHAVIVHADADDYKTQPTGNAGGRLACGVITTDNAQAATRYS</sequence>
<dbReference type="PRINTS" id="PR00068">
    <property type="entry name" value="CUZNDISMTASE"/>
</dbReference>
<accession>Q5GU88</accession>
<dbReference type="InterPro" id="IPR036423">
    <property type="entry name" value="SOD-like_Cu/Zn_dom_sf"/>
</dbReference>
<evidence type="ECO:0000313" key="5">
    <source>
        <dbReference type="EMBL" id="AAW77735.1"/>
    </source>
</evidence>
<feature type="domain" description="Superoxide dismutase copper/zinc binding" evidence="4">
    <location>
        <begin position="102"/>
        <end position="234"/>
    </location>
</feature>
<keyword evidence="2" id="KW-0862">Zinc</keyword>
<keyword evidence="6" id="KW-1185">Reference proteome</keyword>
<dbReference type="InterPro" id="IPR024134">
    <property type="entry name" value="SOD_Cu/Zn_/chaperone"/>
</dbReference>
<dbReference type="EC" id="1.15.1.1" evidence="2"/>
<name>Q5GU88_XANOR</name>
<feature type="region of interest" description="Disordered" evidence="3">
    <location>
        <begin position="53"/>
        <end position="78"/>
    </location>
</feature>
<proteinExistence type="inferred from homology"/>
<dbReference type="InterPro" id="IPR001424">
    <property type="entry name" value="SOD_Cu_Zn_dom"/>
</dbReference>
<dbReference type="Proteomes" id="UP000006735">
    <property type="component" value="Chromosome"/>
</dbReference>
<protein>
    <recommendedName>
        <fullName evidence="2">Superoxide dismutase [Cu-Zn]</fullName>
        <ecNumber evidence="2">1.15.1.1</ecNumber>
    </recommendedName>
</protein>
<dbReference type="STRING" id="291331.XOO4481"/>
<dbReference type="Gene3D" id="2.60.40.200">
    <property type="entry name" value="Superoxide dismutase, copper/zinc binding domain"/>
    <property type="match status" value="1"/>
</dbReference>
<organism evidence="5 6">
    <name type="scientific">Xanthomonas oryzae pv. oryzae (strain KACC10331 / KXO85)</name>
    <dbReference type="NCBI Taxonomy" id="291331"/>
    <lineage>
        <taxon>Bacteria</taxon>
        <taxon>Pseudomonadati</taxon>
        <taxon>Pseudomonadota</taxon>
        <taxon>Gammaproteobacteria</taxon>
        <taxon>Lysobacterales</taxon>
        <taxon>Lysobacteraceae</taxon>
        <taxon>Xanthomonas</taxon>
    </lineage>
</organism>
<gene>
    <name evidence="5" type="primary">sodC2</name>
    <name evidence="5" type="ordered locus">XOO4481</name>
</gene>
<evidence type="ECO:0000256" key="1">
    <source>
        <dbReference type="ARBA" id="ARBA00010457"/>
    </source>
</evidence>
<dbReference type="GO" id="GO:0005507">
    <property type="term" value="F:copper ion binding"/>
    <property type="evidence" value="ECO:0007669"/>
    <property type="project" value="InterPro"/>
</dbReference>
<dbReference type="SUPFAM" id="SSF49329">
    <property type="entry name" value="Cu,Zn superoxide dismutase-like"/>
    <property type="match status" value="1"/>
</dbReference>
<evidence type="ECO:0000259" key="4">
    <source>
        <dbReference type="Pfam" id="PF00080"/>
    </source>
</evidence>
<keyword evidence="2" id="KW-0479">Metal-binding</keyword>